<dbReference type="GeneID" id="63823697"/>
<evidence type="ECO:0000313" key="7">
    <source>
        <dbReference type="EMBL" id="KZT01182.1"/>
    </source>
</evidence>
<accession>A0A165BJL7</accession>
<keyword evidence="8" id="KW-1185">Reference proteome</keyword>
<dbReference type="InterPro" id="IPR013087">
    <property type="entry name" value="Znf_C2H2_type"/>
</dbReference>
<feature type="domain" description="C2H2-type" evidence="6">
    <location>
        <begin position="147"/>
        <end position="177"/>
    </location>
</feature>
<dbReference type="OrthoDB" id="6365676at2759"/>
<evidence type="ECO:0000313" key="8">
    <source>
        <dbReference type="Proteomes" id="UP000076871"/>
    </source>
</evidence>
<feature type="compositionally biased region" description="Acidic residues" evidence="5">
    <location>
        <begin position="271"/>
        <end position="282"/>
    </location>
</feature>
<dbReference type="PROSITE" id="PS00028">
    <property type="entry name" value="ZINC_FINGER_C2H2_1"/>
    <property type="match status" value="2"/>
</dbReference>
<dbReference type="SMART" id="SM00355">
    <property type="entry name" value="ZnF_C2H2"/>
    <property type="match status" value="2"/>
</dbReference>
<keyword evidence="2 4" id="KW-0863">Zinc-finger</keyword>
<dbReference type="PANTHER" id="PTHR23235">
    <property type="entry name" value="KRUEPPEL-LIKE TRANSCRIPTION FACTOR"/>
    <property type="match status" value="1"/>
</dbReference>
<dbReference type="PANTHER" id="PTHR23235:SF177">
    <property type="entry name" value="C2H2-TYPE DOMAIN-CONTAINING PROTEIN"/>
    <property type="match status" value="1"/>
</dbReference>
<dbReference type="SUPFAM" id="SSF57667">
    <property type="entry name" value="beta-beta-alpha zinc fingers"/>
    <property type="match status" value="2"/>
</dbReference>
<dbReference type="AlphaFoldDB" id="A0A165BJL7"/>
<keyword evidence="3" id="KW-0862">Zinc</keyword>
<feature type="region of interest" description="Disordered" evidence="5">
    <location>
        <begin position="124"/>
        <end position="144"/>
    </location>
</feature>
<dbReference type="RefSeq" id="XP_040758922.1">
    <property type="nucleotide sequence ID" value="XM_040906668.1"/>
</dbReference>
<protein>
    <recommendedName>
        <fullName evidence="6">C2H2-type domain-containing protein</fullName>
    </recommendedName>
</protein>
<feature type="compositionally biased region" description="Low complexity" evidence="5">
    <location>
        <begin position="283"/>
        <end position="292"/>
    </location>
</feature>
<evidence type="ECO:0000256" key="5">
    <source>
        <dbReference type="SAM" id="MobiDB-lite"/>
    </source>
</evidence>
<gene>
    <name evidence="7" type="ORF">LAESUDRAFT_707909</name>
</gene>
<dbReference type="GO" id="GO:0000981">
    <property type="term" value="F:DNA-binding transcription factor activity, RNA polymerase II-specific"/>
    <property type="evidence" value="ECO:0007669"/>
    <property type="project" value="TreeGrafter"/>
</dbReference>
<evidence type="ECO:0000256" key="4">
    <source>
        <dbReference type="PROSITE-ProRule" id="PRU00042"/>
    </source>
</evidence>
<keyword evidence="1" id="KW-0479">Metal-binding</keyword>
<dbReference type="Pfam" id="PF00096">
    <property type="entry name" value="zf-C2H2"/>
    <property type="match status" value="2"/>
</dbReference>
<organism evidence="7 8">
    <name type="scientific">Laetiporus sulphureus 93-53</name>
    <dbReference type="NCBI Taxonomy" id="1314785"/>
    <lineage>
        <taxon>Eukaryota</taxon>
        <taxon>Fungi</taxon>
        <taxon>Dikarya</taxon>
        <taxon>Basidiomycota</taxon>
        <taxon>Agaricomycotina</taxon>
        <taxon>Agaricomycetes</taxon>
        <taxon>Polyporales</taxon>
        <taxon>Laetiporus</taxon>
    </lineage>
</organism>
<reference evidence="7 8" key="1">
    <citation type="journal article" date="2016" name="Mol. Biol. Evol.">
        <title>Comparative Genomics of Early-Diverging Mushroom-Forming Fungi Provides Insights into the Origins of Lignocellulose Decay Capabilities.</title>
        <authorList>
            <person name="Nagy L.G."/>
            <person name="Riley R."/>
            <person name="Tritt A."/>
            <person name="Adam C."/>
            <person name="Daum C."/>
            <person name="Floudas D."/>
            <person name="Sun H."/>
            <person name="Yadav J.S."/>
            <person name="Pangilinan J."/>
            <person name="Larsson K.H."/>
            <person name="Matsuura K."/>
            <person name="Barry K."/>
            <person name="Labutti K."/>
            <person name="Kuo R."/>
            <person name="Ohm R.A."/>
            <person name="Bhattacharya S.S."/>
            <person name="Shirouzu T."/>
            <person name="Yoshinaga Y."/>
            <person name="Martin F.M."/>
            <person name="Grigoriev I.V."/>
            <person name="Hibbett D.S."/>
        </authorList>
    </citation>
    <scope>NUCLEOTIDE SEQUENCE [LARGE SCALE GENOMIC DNA]</scope>
    <source>
        <strain evidence="7 8">93-53</strain>
    </source>
</reference>
<feature type="region of interest" description="Disordered" evidence="5">
    <location>
        <begin position="267"/>
        <end position="315"/>
    </location>
</feature>
<dbReference type="GO" id="GO:0008270">
    <property type="term" value="F:zinc ion binding"/>
    <property type="evidence" value="ECO:0007669"/>
    <property type="project" value="UniProtKB-KW"/>
</dbReference>
<dbReference type="Gene3D" id="3.30.160.60">
    <property type="entry name" value="Classic Zinc Finger"/>
    <property type="match status" value="2"/>
</dbReference>
<name>A0A165BJL7_9APHY</name>
<evidence type="ECO:0000256" key="3">
    <source>
        <dbReference type="ARBA" id="ARBA00022833"/>
    </source>
</evidence>
<proteinExistence type="predicted"/>
<evidence type="ECO:0000256" key="2">
    <source>
        <dbReference type="ARBA" id="ARBA00022771"/>
    </source>
</evidence>
<dbReference type="GO" id="GO:0000978">
    <property type="term" value="F:RNA polymerase II cis-regulatory region sequence-specific DNA binding"/>
    <property type="evidence" value="ECO:0007669"/>
    <property type="project" value="TreeGrafter"/>
</dbReference>
<feature type="domain" description="C2H2-type" evidence="6">
    <location>
        <begin position="178"/>
        <end position="207"/>
    </location>
</feature>
<feature type="compositionally biased region" description="Low complexity" evidence="5">
    <location>
        <begin position="301"/>
        <end position="312"/>
    </location>
</feature>
<dbReference type="Proteomes" id="UP000076871">
    <property type="component" value="Unassembled WGS sequence"/>
</dbReference>
<sequence>MYCDPPHPDGWKYVKTWDETPVMPESCKPLSFYLNRPLARRFMPNLSWEAPLADREPIEPQSLPPVAYTPKPPPKPKDPLEAAGLLIMVDGRRHMMVNGQLMEVMHEHHPGPQSFRGRVFPVPGVSKKGRGRLPPTGKDPTRKGATYTCKVEGCRKTFGRHAHLKRHIESLHTHEEKYMCALPFCDKSFKRRDNLLQHERKHKHYQAFFDCTEKFEGELMPQYRPRDADPETLAELEKYKEAFKNLLEQAASGIPFSFPIQWDLYMPKPAEDDESDGDDAADGDATMSADGPASGGGSTSGGAVANGGATSSRDTTMVSSTSLASITSFAMSIAAGHHSFGTQPLSSSTSVWHI</sequence>
<dbReference type="PROSITE" id="PS50157">
    <property type="entry name" value="ZINC_FINGER_C2H2_2"/>
    <property type="match status" value="2"/>
</dbReference>
<dbReference type="EMBL" id="KV427669">
    <property type="protein sequence ID" value="KZT01182.1"/>
    <property type="molecule type" value="Genomic_DNA"/>
</dbReference>
<dbReference type="STRING" id="1314785.A0A165BJL7"/>
<evidence type="ECO:0000259" key="6">
    <source>
        <dbReference type="PROSITE" id="PS50157"/>
    </source>
</evidence>
<evidence type="ECO:0000256" key="1">
    <source>
        <dbReference type="ARBA" id="ARBA00022723"/>
    </source>
</evidence>
<dbReference type="InterPro" id="IPR036236">
    <property type="entry name" value="Znf_C2H2_sf"/>
</dbReference>
<dbReference type="InParanoid" id="A0A165BJL7"/>